<feature type="signal peptide" evidence="1">
    <location>
        <begin position="1"/>
        <end position="18"/>
    </location>
</feature>
<feature type="chain" id="PRO_5022077305" evidence="1">
    <location>
        <begin position="19"/>
        <end position="204"/>
    </location>
</feature>
<protein>
    <submittedName>
        <fullName evidence="2">Uncharacterized protein</fullName>
    </submittedName>
</protein>
<sequence precursor="true">MRQLLSLAVILASLGATGCCCKLAKIDCCTGQVSPLFKPYIRSCDNRPICGCATPCGGICKPSCAVPVAKPCIKSCCAPKIGCAAPPVACPAPCPPPVVCCPPPVPCYQPPVAYCPPPIACPMPCPPPCPPQPCCPPPLPMQFTTRYIDASCPLFLEGGPRPPEVSPTDVPLPTPAEGNAFYETDYDYGITPASQFEGWSESVN</sequence>
<organism evidence="2 3">
    <name type="scientific">Stratiformator vulcanicus</name>
    <dbReference type="NCBI Taxonomy" id="2527980"/>
    <lineage>
        <taxon>Bacteria</taxon>
        <taxon>Pseudomonadati</taxon>
        <taxon>Planctomycetota</taxon>
        <taxon>Planctomycetia</taxon>
        <taxon>Planctomycetales</taxon>
        <taxon>Planctomycetaceae</taxon>
        <taxon>Stratiformator</taxon>
    </lineage>
</organism>
<dbReference type="Proteomes" id="UP000317318">
    <property type="component" value="Chromosome"/>
</dbReference>
<reference evidence="2 3" key="1">
    <citation type="submission" date="2019-02" db="EMBL/GenBank/DDBJ databases">
        <title>Deep-cultivation of Planctomycetes and their phenomic and genomic characterization uncovers novel biology.</title>
        <authorList>
            <person name="Wiegand S."/>
            <person name="Jogler M."/>
            <person name="Boedeker C."/>
            <person name="Pinto D."/>
            <person name="Vollmers J."/>
            <person name="Rivas-Marin E."/>
            <person name="Kohn T."/>
            <person name="Peeters S.H."/>
            <person name="Heuer A."/>
            <person name="Rast P."/>
            <person name="Oberbeckmann S."/>
            <person name="Bunk B."/>
            <person name="Jeske O."/>
            <person name="Meyerdierks A."/>
            <person name="Storesund J.E."/>
            <person name="Kallscheuer N."/>
            <person name="Luecker S."/>
            <person name="Lage O.M."/>
            <person name="Pohl T."/>
            <person name="Merkel B.J."/>
            <person name="Hornburger P."/>
            <person name="Mueller R.-W."/>
            <person name="Bruemmer F."/>
            <person name="Labrenz M."/>
            <person name="Spormann A.M."/>
            <person name="Op den Camp H."/>
            <person name="Overmann J."/>
            <person name="Amann R."/>
            <person name="Jetten M.S.M."/>
            <person name="Mascher T."/>
            <person name="Medema M.H."/>
            <person name="Devos D.P."/>
            <person name="Kaster A.-K."/>
            <person name="Ovreas L."/>
            <person name="Rohde M."/>
            <person name="Galperin M.Y."/>
            <person name="Jogler C."/>
        </authorList>
    </citation>
    <scope>NUCLEOTIDE SEQUENCE [LARGE SCALE GENOMIC DNA]</scope>
    <source>
        <strain evidence="2 3">Pan189</strain>
    </source>
</reference>
<gene>
    <name evidence="2" type="ORF">Pan189_21780</name>
</gene>
<keyword evidence="3" id="KW-1185">Reference proteome</keyword>
<evidence type="ECO:0000256" key="1">
    <source>
        <dbReference type="SAM" id="SignalP"/>
    </source>
</evidence>
<dbReference type="EMBL" id="CP036268">
    <property type="protein sequence ID" value="QDT37796.1"/>
    <property type="molecule type" value="Genomic_DNA"/>
</dbReference>
<dbReference type="AlphaFoldDB" id="A0A517R1P8"/>
<accession>A0A517R1P8</accession>
<keyword evidence="1" id="KW-0732">Signal</keyword>
<evidence type="ECO:0000313" key="2">
    <source>
        <dbReference type="EMBL" id="QDT37796.1"/>
    </source>
</evidence>
<proteinExistence type="predicted"/>
<name>A0A517R1P8_9PLAN</name>
<dbReference type="KEGG" id="svp:Pan189_21780"/>
<dbReference type="PROSITE" id="PS51257">
    <property type="entry name" value="PROKAR_LIPOPROTEIN"/>
    <property type="match status" value="1"/>
</dbReference>
<evidence type="ECO:0000313" key="3">
    <source>
        <dbReference type="Proteomes" id="UP000317318"/>
    </source>
</evidence>